<evidence type="ECO:0000313" key="2">
    <source>
        <dbReference type="EMBL" id="SUA36268.1"/>
    </source>
</evidence>
<name>A0A378WFN6_9NEIS</name>
<sequence>MRYFLFCAVCFLSACASTNNEQYLVSAYDGKGRLLTKRVELGSNKAGIPLVRDTLCEVYPKAVIRVHEKTSKQLAKDFQPHSCR</sequence>
<proteinExistence type="predicted"/>
<evidence type="ECO:0000313" key="3">
    <source>
        <dbReference type="Proteomes" id="UP000254055"/>
    </source>
</evidence>
<feature type="signal peptide" evidence="1">
    <location>
        <begin position="1"/>
        <end position="16"/>
    </location>
</feature>
<evidence type="ECO:0000256" key="1">
    <source>
        <dbReference type="SAM" id="SignalP"/>
    </source>
</evidence>
<organism evidence="2 3">
    <name type="scientific">Neisseria zoodegmatis</name>
    <dbReference type="NCBI Taxonomy" id="326523"/>
    <lineage>
        <taxon>Bacteria</taxon>
        <taxon>Pseudomonadati</taxon>
        <taxon>Pseudomonadota</taxon>
        <taxon>Betaproteobacteria</taxon>
        <taxon>Neisseriales</taxon>
        <taxon>Neisseriaceae</taxon>
        <taxon>Neisseria</taxon>
    </lineage>
</organism>
<dbReference type="Proteomes" id="UP000254055">
    <property type="component" value="Unassembled WGS sequence"/>
</dbReference>
<reference evidence="2 3" key="1">
    <citation type="submission" date="2018-06" db="EMBL/GenBank/DDBJ databases">
        <authorList>
            <consortium name="Pathogen Informatics"/>
            <person name="Doyle S."/>
        </authorList>
    </citation>
    <scope>NUCLEOTIDE SEQUENCE [LARGE SCALE GENOMIC DNA]</scope>
    <source>
        <strain evidence="2 3">NCTC12229</strain>
    </source>
</reference>
<dbReference type="PROSITE" id="PS51257">
    <property type="entry name" value="PROKAR_LIPOPROTEIN"/>
    <property type="match status" value="1"/>
</dbReference>
<evidence type="ECO:0008006" key="4">
    <source>
        <dbReference type="Google" id="ProtNLM"/>
    </source>
</evidence>
<dbReference type="EMBL" id="UGRS01000001">
    <property type="protein sequence ID" value="SUA36268.1"/>
    <property type="molecule type" value="Genomic_DNA"/>
</dbReference>
<accession>A0A378WFN6</accession>
<dbReference type="RefSeq" id="WP_115133545.1">
    <property type="nucleotide sequence ID" value="NZ_UGRS01000001.1"/>
</dbReference>
<protein>
    <recommendedName>
        <fullName evidence="4">Lipoprotein</fullName>
    </recommendedName>
</protein>
<gene>
    <name evidence="2" type="ORF">NCTC12229_00683</name>
</gene>
<feature type="chain" id="PRO_5016623213" description="Lipoprotein" evidence="1">
    <location>
        <begin position="17"/>
        <end position="84"/>
    </location>
</feature>
<keyword evidence="1" id="KW-0732">Signal</keyword>
<dbReference type="AlphaFoldDB" id="A0A378WFN6"/>
<dbReference type="OrthoDB" id="8602511at2"/>